<dbReference type="AlphaFoldDB" id="A0AAU7LLP9"/>
<name>A0AAU7LLP9_9BURK</name>
<reference evidence="1" key="1">
    <citation type="submission" date="2024-05" db="EMBL/GenBank/DDBJ databases">
        <authorList>
            <person name="Bunk B."/>
            <person name="Swiderski J."/>
            <person name="Sproer C."/>
            <person name="Thiel V."/>
        </authorList>
    </citation>
    <scope>NUCLEOTIDE SEQUENCE</scope>
    <source>
        <strain evidence="1">DSM 17735</strain>
    </source>
</reference>
<proteinExistence type="predicted"/>
<protein>
    <submittedName>
        <fullName evidence="1">NRDE family protein</fullName>
    </submittedName>
</protein>
<sequence length="289" mass="31560">MCLIAFAIGASQRWPLVIASNRDEFLNRPTLPLARWQTPRGQEIISGRDVRAGGTWLGMTPGGRVAFLTNVREAEPKAALLSRGELVTRWLQADGDAESFVASLEKGEGTYGGFNLVLGDVQRNAWHWLTNKSMASVSGWQTQALEPGVYGLSNAALDTPWPKTLELKQRLAAALRQETKPDDLEVLRSPLWSALANRQRAPAGKLPVTGVSQARELALSSAFVELPEHAYGTRCSTVLVASRKEDGASAQSLEIDVQEQTYFRSETDGMPEVRIACTAALSFFVDSVF</sequence>
<evidence type="ECO:0000313" key="1">
    <source>
        <dbReference type="EMBL" id="XBP68358.1"/>
    </source>
</evidence>
<dbReference type="InterPro" id="IPR008551">
    <property type="entry name" value="TANGO2"/>
</dbReference>
<dbReference type="PANTHER" id="PTHR17985">
    <property type="entry name" value="SER/THR-RICH PROTEIN T10 IN DGCR REGION"/>
    <property type="match status" value="1"/>
</dbReference>
<gene>
    <name evidence="1" type="ORF">ABLV49_10455</name>
</gene>
<accession>A0AAU7LLP9</accession>
<dbReference type="Pfam" id="PF05742">
    <property type="entry name" value="TANGO2"/>
    <property type="match status" value="1"/>
</dbReference>
<dbReference type="RefSeq" id="WP_349276359.1">
    <property type="nucleotide sequence ID" value="NZ_CBCSCU010000030.1"/>
</dbReference>
<dbReference type="EMBL" id="CP157675">
    <property type="protein sequence ID" value="XBP68358.1"/>
    <property type="molecule type" value="Genomic_DNA"/>
</dbReference>
<organism evidence="1">
    <name type="scientific">Polaromonas hydrogenivorans</name>
    <dbReference type="NCBI Taxonomy" id="335476"/>
    <lineage>
        <taxon>Bacteria</taxon>
        <taxon>Pseudomonadati</taxon>
        <taxon>Pseudomonadota</taxon>
        <taxon>Betaproteobacteria</taxon>
        <taxon>Burkholderiales</taxon>
        <taxon>Comamonadaceae</taxon>
        <taxon>Polaromonas</taxon>
    </lineage>
</organism>
<dbReference type="PANTHER" id="PTHR17985:SF8">
    <property type="entry name" value="TRANSPORT AND GOLGI ORGANIZATION PROTEIN 2 HOMOLOG"/>
    <property type="match status" value="1"/>
</dbReference>